<dbReference type="Proteomes" id="UP001301958">
    <property type="component" value="Unassembled WGS sequence"/>
</dbReference>
<evidence type="ECO:0000256" key="4">
    <source>
        <dbReference type="RuleBase" id="RU361153"/>
    </source>
</evidence>
<dbReference type="PANTHER" id="PTHR31263">
    <property type="entry name" value="CELLULASE FAMILY PROTEIN (AFU_ORTHOLOGUE AFUA_5G14560)"/>
    <property type="match status" value="1"/>
</dbReference>
<evidence type="ECO:0000256" key="2">
    <source>
        <dbReference type="ARBA" id="ARBA00022801"/>
    </source>
</evidence>
<dbReference type="InterPro" id="IPR017853">
    <property type="entry name" value="GH"/>
</dbReference>
<reference evidence="7" key="1">
    <citation type="journal article" date="2023" name="Mol. Phylogenet. Evol.">
        <title>Genome-scale phylogeny and comparative genomics of the fungal order Sordariales.</title>
        <authorList>
            <person name="Hensen N."/>
            <person name="Bonometti L."/>
            <person name="Westerberg I."/>
            <person name="Brannstrom I.O."/>
            <person name="Guillou S."/>
            <person name="Cros-Aarteil S."/>
            <person name="Calhoun S."/>
            <person name="Haridas S."/>
            <person name="Kuo A."/>
            <person name="Mondo S."/>
            <person name="Pangilinan J."/>
            <person name="Riley R."/>
            <person name="LaButti K."/>
            <person name="Andreopoulos B."/>
            <person name="Lipzen A."/>
            <person name="Chen C."/>
            <person name="Yan M."/>
            <person name="Daum C."/>
            <person name="Ng V."/>
            <person name="Clum A."/>
            <person name="Steindorff A."/>
            <person name="Ohm R.A."/>
            <person name="Martin F."/>
            <person name="Silar P."/>
            <person name="Natvig D.O."/>
            <person name="Lalanne C."/>
            <person name="Gautier V."/>
            <person name="Ament-Velasquez S.L."/>
            <person name="Kruys A."/>
            <person name="Hutchinson M.I."/>
            <person name="Powell A.J."/>
            <person name="Barry K."/>
            <person name="Miller A.N."/>
            <person name="Grigoriev I.V."/>
            <person name="Debuchy R."/>
            <person name="Gladieux P."/>
            <person name="Hiltunen Thoren M."/>
            <person name="Johannesson H."/>
        </authorList>
    </citation>
    <scope>NUCLEOTIDE SEQUENCE</scope>
    <source>
        <strain evidence="7">CBS 990.96</strain>
    </source>
</reference>
<dbReference type="EMBL" id="MU865354">
    <property type="protein sequence ID" value="KAK4226071.1"/>
    <property type="molecule type" value="Genomic_DNA"/>
</dbReference>
<feature type="signal peptide" evidence="5">
    <location>
        <begin position="1"/>
        <end position="20"/>
    </location>
</feature>
<keyword evidence="8" id="KW-1185">Reference proteome</keyword>
<name>A0AAN7BM18_9PEZI</name>
<accession>A0AAN7BM18</accession>
<dbReference type="AlphaFoldDB" id="A0AAN7BM18"/>
<reference evidence="7" key="2">
    <citation type="submission" date="2023-05" db="EMBL/GenBank/DDBJ databases">
        <authorList>
            <consortium name="Lawrence Berkeley National Laboratory"/>
            <person name="Steindorff A."/>
            <person name="Hensen N."/>
            <person name="Bonometti L."/>
            <person name="Westerberg I."/>
            <person name="Brannstrom I.O."/>
            <person name="Guillou S."/>
            <person name="Cros-Aarteil S."/>
            <person name="Calhoun S."/>
            <person name="Haridas S."/>
            <person name="Kuo A."/>
            <person name="Mondo S."/>
            <person name="Pangilinan J."/>
            <person name="Riley R."/>
            <person name="Labutti K."/>
            <person name="Andreopoulos B."/>
            <person name="Lipzen A."/>
            <person name="Chen C."/>
            <person name="Yanf M."/>
            <person name="Daum C."/>
            <person name="Ng V."/>
            <person name="Clum A."/>
            <person name="Ohm R."/>
            <person name="Martin F."/>
            <person name="Silar P."/>
            <person name="Natvig D."/>
            <person name="Lalanne C."/>
            <person name="Gautier V."/>
            <person name="Ament-Velasquez S.L."/>
            <person name="Kruys A."/>
            <person name="Hutchinson M.I."/>
            <person name="Powell A.J."/>
            <person name="Barry K."/>
            <person name="Miller A.N."/>
            <person name="Grigoriev I.V."/>
            <person name="Debuchy R."/>
            <person name="Gladieux P."/>
            <person name="Thoren M.H."/>
            <person name="Johannesson H."/>
        </authorList>
    </citation>
    <scope>NUCLEOTIDE SEQUENCE</scope>
    <source>
        <strain evidence="7">CBS 990.96</strain>
    </source>
</reference>
<dbReference type="PANTHER" id="PTHR31263:SF0">
    <property type="entry name" value="CELLULASE FAMILY PROTEIN (AFU_ORTHOLOGUE AFUA_5G14560)"/>
    <property type="match status" value="1"/>
</dbReference>
<feature type="chain" id="PRO_5042871941" evidence="5">
    <location>
        <begin position="21"/>
        <end position="426"/>
    </location>
</feature>
<dbReference type="GO" id="GO:0000272">
    <property type="term" value="P:polysaccharide catabolic process"/>
    <property type="evidence" value="ECO:0007669"/>
    <property type="project" value="InterPro"/>
</dbReference>
<protein>
    <submittedName>
        <fullName evidence="7">Glycoside hydrolase</fullName>
    </submittedName>
</protein>
<dbReference type="Gene3D" id="3.20.20.80">
    <property type="entry name" value="Glycosidases"/>
    <property type="match status" value="1"/>
</dbReference>
<keyword evidence="3 4" id="KW-0326">Glycosidase</keyword>
<evidence type="ECO:0000256" key="5">
    <source>
        <dbReference type="SAM" id="SignalP"/>
    </source>
</evidence>
<keyword evidence="2 4" id="KW-0378">Hydrolase</keyword>
<evidence type="ECO:0000313" key="8">
    <source>
        <dbReference type="Proteomes" id="UP001301958"/>
    </source>
</evidence>
<gene>
    <name evidence="7" type="ORF">QBC38DRAFT_239167</name>
</gene>
<dbReference type="Pfam" id="PF00150">
    <property type="entry name" value="Cellulase"/>
    <property type="match status" value="1"/>
</dbReference>
<proteinExistence type="inferred from homology"/>
<comment type="similarity">
    <text evidence="1 4">Belongs to the glycosyl hydrolase 5 (cellulase A) family.</text>
</comment>
<evidence type="ECO:0000256" key="3">
    <source>
        <dbReference type="ARBA" id="ARBA00023295"/>
    </source>
</evidence>
<comment type="caution">
    <text evidence="7">The sequence shown here is derived from an EMBL/GenBank/DDBJ whole genome shotgun (WGS) entry which is preliminary data.</text>
</comment>
<evidence type="ECO:0000256" key="1">
    <source>
        <dbReference type="ARBA" id="ARBA00005641"/>
    </source>
</evidence>
<sequence>MTSLTYLIALFGLLLPFSSAQAPPPTLPALPLSSSSRWILDAQNNRVKLRCVNWAGHLEPNIPEGLNHKPLDSIVSWIASQGFNCVRLTYSTDLALAGNVTTVSSSFKSAASSWSRPALETLFTSGIQTQNPWIIPQQTTTLDVFSTVINKLYSAQIMTILDNHVSRASWCCNLTDGNGWWDQAQAYNSFNSRFFDTTKWLSGLSFMAQFSLSHPGVIGMSLRNELRAFLFQDLNNRKDWYNFISLGASRVHSANPDLLIIVGGSQSSTDLMHLKTVRPLDRTPYPNKIVWEMHAYSFTVTFPDPFRSCDMVKLAYGAFNGFVLEQGKTWTGPLVLSEFGVGMSGGEDQYDGLNEKDNRYLNCLVSYMENNDADWVIWALQGSYYIRDGTVDYDEGWGLLNHDWSGWRNNKFPARLREMWNVTQGP</sequence>
<dbReference type="SUPFAM" id="SSF51445">
    <property type="entry name" value="(Trans)glycosidases"/>
    <property type="match status" value="1"/>
</dbReference>
<organism evidence="7 8">
    <name type="scientific">Podospora fimiseda</name>
    <dbReference type="NCBI Taxonomy" id="252190"/>
    <lineage>
        <taxon>Eukaryota</taxon>
        <taxon>Fungi</taxon>
        <taxon>Dikarya</taxon>
        <taxon>Ascomycota</taxon>
        <taxon>Pezizomycotina</taxon>
        <taxon>Sordariomycetes</taxon>
        <taxon>Sordariomycetidae</taxon>
        <taxon>Sordariales</taxon>
        <taxon>Podosporaceae</taxon>
        <taxon>Podospora</taxon>
    </lineage>
</organism>
<dbReference type="GO" id="GO:0004553">
    <property type="term" value="F:hydrolase activity, hydrolyzing O-glycosyl compounds"/>
    <property type="evidence" value="ECO:0007669"/>
    <property type="project" value="InterPro"/>
</dbReference>
<evidence type="ECO:0000313" key="7">
    <source>
        <dbReference type="EMBL" id="KAK4226071.1"/>
    </source>
</evidence>
<keyword evidence="5" id="KW-0732">Signal</keyword>
<feature type="domain" description="Glycoside hydrolase family 5" evidence="6">
    <location>
        <begin position="67"/>
        <end position="381"/>
    </location>
</feature>
<evidence type="ECO:0000259" key="6">
    <source>
        <dbReference type="Pfam" id="PF00150"/>
    </source>
</evidence>
<dbReference type="InterPro" id="IPR001547">
    <property type="entry name" value="Glyco_hydro_5"/>
</dbReference>